<gene>
    <name evidence="2" type="ORF">RFI_37901</name>
</gene>
<proteinExistence type="predicted"/>
<name>X6LFP8_RETFI</name>
<dbReference type="Proteomes" id="UP000023152">
    <property type="component" value="Unassembled WGS sequence"/>
</dbReference>
<dbReference type="AlphaFoldDB" id="X6LFP8"/>
<evidence type="ECO:0000313" key="2">
    <source>
        <dbReference type="EMBL" id="ETN99569.1"/>
    </source>
</evidence>
<keyword evidence="1" id="KW-0812">Transmembrane</keyword>
<evidence type="ECO:0000256" key="1">
    <source>
        <dbReference type="SAM" id="Phobius"/>
    </source>
</evidence>
<protein>
    <submittedName>
        <fullName evidence="2">Uncharacterized protein</fullName>
    </submittedName>
</protein>
<comment type="caution">
    <text evidence="2">The sequence shown here is derived from an EMBL/GenBank/DDBJ whole genome shotgun (WGS) entry which is preliminary data.</text>
</comment>
<accession>X6LFP8</accession>
<sequence length="107" mass="12759">MSSKAFVCLEKKMHEVELISLNFKSFKESILVIINTNKDGNDETKNSTHHFKIVDNNGQEITNDQQLKSAFETQPVFFFIHFIHSFVYYYFSFFYLFESLKLNKKNR</sequence>
<evidence type="ECO:0000313" key="3">
    <source>
        <dbReference type="Proteomes" id="UP000023152"/>
    </source>
</evidence>
<organism evidence="2 3">
    <name type="scientific">Reticulomyxa filosa</name>
    <dbReference type="NCBI Taxonomy" id="46433"/>
    <lineage>
        <taxon>Eukaryota</taxon>
        <taxon>Sar</taxon>
        <taxon>Rhizaria</taxon>
        <taxon>Retaria</taxon>
        <taxon>Foraminifera</taxon>
        <taxon>Monothalamids</taxon>
        <taxon>Reticulomyxidae</taxon>
        <taxon>Reticulomyxa</taxon>
    </lineage>
</organism>
<feature type="transmembrane region" description="Helical" evidence="1">
    <location>
        <begin position="76"/>
        <end position="97"/>
    </location>
</feature>
<reference evidence="2 3" key="1">
    <citation type="journal article" date="2013" name="Curr. Biol.">
        <title>The Genome of the Foraminiferan Reticulomyxa filosa.</title>
        <authorList>
            <person name="Glockner G."/>
            <person name="Hulsmann N."/>
            <person name="Schleicher M."/>
            <person name="Noegel A.A."/>
            <person name="Eichinger L."/>
            <person name="Gallinger C."/>
            <person name="Pawlowski J."/>
            <person name="Sierra R."/>
            <person name="Euteneuer U."/>
            <person name="Pillet L."/>
            <person name="Moustafa A."/>
            <person name="Platzer M."/>
            <person name="Groth M."/>
            <person name="Szafranski K."/>
            <person name="Schliwa M."/>
        </authorList>
    </citation>
    <scope>NUCLEOTIDE SEQUENCE [LARGE SCALE GENOMIC DNA]</scope>
</reference>
<keyword evidence="3" id="KW-1185">Reference proteome</keyword>
<dbReference type="EMBL" id="ASPP01043568">
    <property type="protein sequence ID" value="ETN99569.1"/>
    <property type="molecule type" value="Genomic_DNA"/>
</dbReference>
<keyword evidence="1" id="KW-1133">Transmembrane helix</keyword>
<keyword evidence="1" id="KW-0472">Membrane</keyword>